<dbReference type="GO" id="GO:0008854">
    <property type="term" value="F:exodeoxyribonuclease V activity"/>
    <property type="evidence" value="ECO:0007669"/>
    <property type="project" value="UniProtKB-EC"/>
</dbReference>
<keyword evidence="6 15" id="KW-0347">Helicase</keyword>
<dbReference type="GO" id="GO:0005829">
    <property type="term" value="C:cytosol"/>
    <property type="evidence" value="ECO:0007669"/>
    <property type="project" value="TreeGrafter"/>
</dbReference>
<dbReference type="GO" id="GO:0003677">
    <property type="term" value="F:DNA binding"/>
    <property type="evidence" value="ECO:0007669"/>
    <property type="project" value="UniProtKB-UniRule"/>
</dbReference>
<dbReference type="GO" id="GO:0009338">
    <property type="term" value="C:exodeoxyribonuclease V complex"/>
    <property type="evidence" value="ECO:0007669"/>
    <property type="project" value="TreeGrafter"/>
</dbReference>
<evidence type="ECO:0000256" key="14">
    <source>
        <dbReference type="ARBA" id="ARBA00048988"/>
    </source>
</evidence>
<dbReference type="GO" id="GO:0000724">
    <property type="term" value="P:double-strand break repair via homologous recombination"/>
    <property type="evidence" value="ECO:0007669"/>
    <property type="project" value="UniProtKB-UniRule"/>
</dbReference>
<gene>
    <name evidence="15 19" type="primary">recB</name>
    <name evidence="19" type="ORF">CSA09_00370</name>
</gene>
<evidence type="ECO:0000256" key="7">
    <source>
        <dbReference type="ARBA" id="ARBA00022839"/>
    </source>
</evidence>
<dbReference type="PANTHER" id="PTHR11070">
    <property type="entry name" value="UVRD / RECB / PCRA DNA HELICASE FAMILY MEMBER"/>
    <property type="match status" value="1"/>
</dbReference>
<keyword evidence="1 15" id="KW-0540">Nuclease</keyword>
<evidence type="ECO:0000256" key="6">
    <source>
        <dbReference type="ARBA" id="ARBA00022806"/>
    </source>
</evidence>
<name>A0A2G6PHF9_9GAMM</name>
<comment type="miscellaneous">
    <text evidence="15">In the RecBCD complex, RecB has a slow 3'-5' helicase, an exonuclease activity and loads RecA onto ssDNA, RecD has a fast 5'-3' helicase activity, while RecC stimulates the ATPase and processivity of the RecB helicase and contributes to recognition of the Chi site.</text>
</comment>
<keyword evidence="10 15" id="KW-0238">DNA-binding</keyword>
<comment type="similarity">
    <text evidence="15">Belongs to the helicase family. UvrD subfamily.</text>
</comment>
<comment type="catalytic activity">
    <reaction evidence="14 15">
        <text>ATP + H2O = ADP + phosphate + H(+)</text>
        <dbReference type="Rhea" id="RHEA:13065"/>
        <dbReference type="ChEBI" id="CHEBI:15377"/>
        <dbReference type="ChEBI" id="CHEBI:15378"/>
        <dbReference type="ChEBI" id="CHEBI:30616"/>
        <dbReference type="ChEBI" id="CHEBI:43474"/>
        <dbReference type="ChEBI" id="CHEBI:456216"/>
        <dbReference type="EC" id="5.6.2.4"/>
    </reaction>
</comment>
<keyword evidence="7 15" id="KW-0269">Exonuclease</keyword>
<comment type="domain">
    <text evidence="15">The N-terminal DNA-binding domain is a ssDNA-dependent ATPase and has ATP-dependent 3'-5' helicase function. This domain interacts with RecC.</text>
</comment>
<sequence length="1214" mass="138997">MQPIEPIYTELRDFNLIEASAGTGKTYTITALYLRLILEEGIPVSRILVVTYTNAATKALRDRIRERLSQLFNAFLRGYADQEDELGVRLIDLLPDRQLVMQRLNNAIRGFDEASIYTIHGFCKRALGDNAFESGLSFETDMMTDTSNLLHEIAEDFWRREFYNGSPAIVKYFLKHYSPETLLAEINAYLGKPYIEVIMPEGEADGAKLENAFLYAYQQARDNWLDCYAEIEDLLLNSKALNRNQYRKASISGWIEAMNLYLTAEIPPLSLFDNFEKFTTPALNKATKKNEVAPQHMFFSLCDSIKKSSEALVYYCQHQVPVKLLHYCNAELAARKQRQHVQSYDDLLLNLHRALHDPRRSNGLLEALRDRYRAALIDEFQDTDPVQYEIFHRIYEGTHKPVFLVGDPKQAIYSFRGADIFAYLNARHDTCAKRRHTLDVNWRSDPRLLNALNALFGNIKAQPFLFDDIPFYDAISARKNKHKPLIIQGRLEPPLQLWFLESDDPKKTINKHEAKVLTARATAIEIVRLLNLGAQQQAYIGERPLAGGDIAVLVRSHQEGRIIRQHLLQLGVPSVHHSDDSVFASKEAGQLVWLLAAVMEPSNEGQVRAALISDLWGLSGEDLYELQANEQAWALWLEKLRDYRQVWQEQGFIGFFRTWLVNEQVAQRLLTLCDGERRLTNLLHLAELLHIASHTYSSMAGLLKWLNDQHRLPANRSEEQQLRLETDENLVKIVTIHKSKGLEYEIVFCPFAWDGKLYVGEKDKALLYHDPDSLRHTMLAVGVGSNHPARQYARREEMAEKLRLFYVALTRAKQRCYLAWGKINESGTAPFAWLLHRPTVKAHSKDEVQATQERFNALEATTIRKELEAAFTTVADNVAIMPLSQMTHSAIRFQNEARYRPPMIDGPELQARTFTGVLSNAWRMSSFTSLVAGRPTIAEMPDHDIVATISASDERAPDEQAMVVSGSTIFDFPRGARAGTCLHAIFERLDFACHSHTDLEDLVGRTLSRHGLDAEKWQAVIVAMVQNVLATPLNRQGMTLARIKRNQRLDELEFNYPLAHLRADALRALLKQHGYITAPCRQMVENLNFSPVRGYMKGFIDLVFAWDGRFYLVDYKSNWLGMEATAYQRKYLQDTMAREAYHLQYLIYTVALHRYLRLRLPDYDCNHHLGGVFYLFLRGMEPLHGMNCGVFYDRPAPALVMALDHLMATGRSVA</sequence>
<evidence type="ECO:0000259" key="17">
    <source>
        <dbReference type="PROSITE" id="PS51198"/>
    </source>
</evidence>
<dbReference type="Pfam" id="PF13361">
    <property type="entry name" value="UvrD_C"/>
    <property type="match status" value="1"/>
</dbReference>
<dbReference type="EC" id="5.6.2.4" evidence="15"/>
<evidence type="ECO:0000256" key="11">
    <source>
        <dbReference type="ARBA" id="ARBA00023204"/>
    </source>
</evidence>
<dbReference type="Pfam" id="PF12705">
    <property type="entry name" value="PDDEXK_1"/>
    <property type="match status" value="1"/>
</dbReference>
<dbReference type="PROSITE" id="PS51217">
    <property type="entry name" value="UVRD_HELICASE_CTER"/>
    <property type="match status" value="1"/>
</dbReference>
<evidence type="ECO:0000256" key="13">
    <source>
        <dbReference type="ARBA" id="ARBA00034617"/>
    </source>
</evidence>
<dbReference type="EC" id="3.1.11.5" evidence="15"/>
<keyword evidence="8 15" id="KW-0067">ATP-binding</keyword>
<evidence type="ECO:0000256" key="2">
    <source>
        <dbReference type="ARBA" id="ARBA00022723"/>
    </source>
</evidence>
<comment type="domain">
    <text evidence="15">The C-terminal domain has nuclease activity and interacts with RecD. It interacts with RecA, facilitating its loading onto ssDNA.</text>
</comment>
<evidence type="ECO:0000259" key="18">
    <source>
        <dbReference type="PROSITE" id="PS51217"/>
    </source>
</evidence>
<dbReference type="InterPro" id="IPR004586">
    <property type="entry name" value="RecB"/>
</dbReference>
<keyword evidence="5 15" id="KW-0378">Hydrolase</keyword>
<dbReference type="GO" id="GO:0000287">
    <property type="term" value="F:magnesium ion binding"/>
    <property type="evidence" value="ECO:0007669"/>
    <property type="project" value="UniProtKB-UniRule"/>
</dbReference>
<evidence type="ECO:0000256" key="8">
    <source>
        <dbReference type="ARBA" id="ARBA00022840"/>
    </source>
</evidence>
<reference evidence="19 20" key="1">
    <citation type="submission" date="2017-10" db="EMBL/GenBank/DDBJ databases">
        <title>Novel microbial diversity and functional potential in the marine mammal oral microbiome.</title>
        <authorList>
            <person name="Dudek N.K."/>
            <person name="Sun C.L."/>
            <person name="Burstein D."/>
            <person name="Kantor R.S."/>
            <person name="Aliaga Goltsman D.S."/>
            <person name="Bik E.M."/>
            <person name="Thomas B.C."/>
            <person name="Banfield J.F."/>
            <person name="Relman D.A."/>
        </authorList>
    </citation>
    <scope>NUCLEOTIDE SEQUENCE [LARGE SCALE GENOMIC DNA]</scope>
    <source>
        <strain evidence="19">DOLJORAL78_50_517</strain>
    </source>
</reference>
<dbReference type="CDD" id="cd22352">
    <property type="entry name" value="RecB_C-like"/>
    <property type="match status" value="1"/>
</dbReference>
<dbReference type="PANTHER" id="PTHR11070:SF23">
    <property type="entry name" value="RECBCD ENZYME SUBUNIT RECB"/>
    <property type="match status" value="1"/>
</dbReference>
<dbReference type="GO" id="GO:0043138">
    <property type="term" value="F:3'-5' DNA helicase activity"/>
    <property type="evidence" value="ECO:0007669"/>
    <property type="project" value="UniProtKB-UniRule"/>
</dbReference>
<feature type="region of interest" description="DNA-binding and helicase activity, interacts with RecC" evidence="15">
    <location>
        <begin position="1"/>
        <end position="905"/>
    </location>
</feature>
<proteinExistence type="inferred from homology"/>
<keyword evidence="9 15" id="KW-0460">Magnesium</keyword>
<dbReference type="GO" id="GO:0016887">
    <property type="term" value="F:ATP hydrolysis activity"/>
    <property type="evidence" value="ECO:0007669"/>
    <property type="project" value="RHEA"/>
</dbReference>
<dbReference type="InterPro" id="IPR011335">
    <property type="entry name" value="Restrct_endonuc-II-like"/>
</dbReference>
<feature type="binding site" evidence="15">
    <location>
        <position position="1101"/>
    </location>
    <ligand>
        <name>Mg(2+)</name>
        <dbReference type="ChEBI" id="CHEBI:18420"/>
    </ligand>
</feature>
<evidence type="ECO:0000313" key="19">
    <source>
        <dbReference type="EMBL" id="PIE83690.1"/>
    </source>
</evidence>
<dbReference type="Gene3D" id="1.10.486.10">
    <property type="entry name" value="PCRA, domain 4"/>
    <property type="match status" value="1"/>
</dbReference>
<keyword evidence="12 15" id="KW-0413">Isomerase</keyword>
<evidence type="ECO:0000256" key="15">
    <source>
        <dbReference type="HAMAP-Rule" id="MF_01485"/>
    </source>
</evidence>
<evidence type="ECO:0000256" key="9">
    <source>
        <dbReference type="ARBA" id="ARBA00022842"/>
    </source>
</evidence>
<evidence type="ECO:0000256" key="4">
    <source>
        <dbReference type="ARBA" id="ARBA00022763"/>
    </source>
</evidence>
<keyword evidence="2 15" id="KW-0479">Metal-binding</keyword>
<feature type="binding site" evidence="15">
    <location>
        <position position="983"/>
    </location>
    <ligand>
        <name>Mg(2+)</name>
        <dbReference type="ChEBI" id="CHEBI:18420"/>
    </ligand>
</feature>
<evidence type="ECO:0000256" key="16">
    <source>
        <dbReference type="PROSITE-ProRule" id="PRU00560"/>
    </source>
</evidence>
<protein>
    <recommendedName>
        <fullName evidence="15">RecBCD enzyme subunit RecB</fullName>
        <ecNumber evidence="15">3.1.11.5</ecNumber>
        <ecNumber evidence="15">5.6.2.4</ecNumber>
    </recommendedName>
    <alternativeName>
        <fullName evidence="15">DNA 3'-5' helicase subunit RecB</fullName>
    </alternativeName>
    <alternativeName>
        <fullName evidence="15">Exonuclease V subunit RecB</fullName>
        <shortName evidence="15">ExoV subunit RecB</shortName>
    </alternativeName>
    <alternativeName>
        <fullName evidence="15">Helicase/nuclease RecBCD subunit RecB</fullName>
    </alternativeName>
</protein>
<feature type="domain" description="UvrD-like helicase ATP-binding" evidence="17">
    <location>
        <begin position="1"/>
        <end position="445"/>
    </location>
</feature>
<dbReference type="InterPro" id="IPR038726">
    <property type="entry name" value="PDDEXK_AddAB-type"/>
</dbReference>
<dbReference type="Pfam" id="PF00580">
    <property type="entry name" value="UvrD-helicase"/>
    <property type="match status" value="1"/>
</dbReference>
<feature type="region of interest" description="Nuclease activity, interacts with RecD and RecA" evidence="15">
    <location>
        <begin position="921"/>
        <end position="1214"/>
    </location>
</feature>
<dbReference type="AlphaFoldDB" id="A0A2G6PHF9"/>
<dbReference type="SUPFAM" id="SSF52540">
    <property type="entry name" value="P-loop containing nucleoside triphosphate hydrolases"/>
    <property type="match status" value="1"/>
</dbReference>
<evidence type="ECO:0000256" key="1">
    <source>
        <dbReference type="ARBA" id="ARBA00022722"/>
    </source>
</evidence>
<dbReference type="Proteomes" id="UP000229278">
    <property type="component" value="Unassembled WGS sequence"/>
</dbReference>
<feature type="binding site" evidence="15">
    <location>
        <position position="1114"/>
    </location>
    <ligand>
        <name>Mg(2+)</name>
        <dbReference type="ChEBI" id="CHEBI:18420"/>
    </ligand>
</feature>
<feature type="binding site" evidence="16">
    <location>
        <begin position="19"/>
        <end position="26"/>
    </location>
    <ligand>
        <name>ATP</name>
        <dbReference type="ChEBI" id="CHEBI:30616"/>
    </ligand>
</feature>
<comment type="catalytic activity">
    <reaction evidence="15">
        <text>Exonucleolytic cleavage (in the presence of ATP) in either 5'- to 3'- or 3'- to 5'-direction to yield 5'-phosphooligonucleotides.</text>
        <dbReference type="EC" id="3.1.11.5"/>
    </reaction>
</comment>
<evidence type="ECO:0000256" key="10">
    <source>
        <dbReference type="ARBA" id="ARBA00023125"/>
    </source>
</evidence>
<comment type="caution">
    <text evidence="19">The sequence shown here is derived from an EMBL/GenBank/DDBJ whole genome shotgun (WGS) entry which is preliminary data.</text>
</comment>
<dbReference type="EMBL" id="PDTV01000003">
    <property type="protein sequence ID" value="PIE83690.1"/>
    <property type="molecule type" value="Genomic_DNA"/>
</dbReference>
<evidence type="ECO:0000256" key="12">
    <source>
        <dbReference type="ARBA" id="ARBA00023235"/>
    </source>
</evidence>
<comment type="catalytic activity">
    <reaction evidence="13 15">
        <text>Couples ATP hydrolysis with the unwinding of duplex DNA by translocating in the 3'-5' direction.</text>
        <dbReference type="EC" id="5.6.2.4"/>
    </reaction>
</comment>
<dbReference type="Gene3D" id="3.40.50.300">
    <property type="entry name" value="P-loop containing nucleotide triphosphate hydrolases"/>
    <property type="match status" value="2"/>
</dbReference>
<dbReference type="HAMAP" id="MF_01485">
    <property type="entry name" value="RecB"/>
    <property type="match status" value="1"/>
</dbReference>
<dbReference type="GO" id="GO:0005524">
    <property type="term" value="F:ATP binding"/>
    <property type="evidence" value="ECO:0007669"/>
    <property type="project" value="UniProtKB-UniRule"/>
</dbReference>
<keyword evidence="11 15" id="KW-0234">DNA repair</keyword>
<comment type="cofactor">
    <cofactor evidence="15">
        <name>Mg(2+)</name>
        <dbReference type="ChEBI" id="CHEBI:18420"/>
    </cofactor>
    <text evidence="15">Binds 1 Mg(2+) ion per subunit.</text>
</comment>
<comment type="function">
    <text evidence="15">A helicase/nuclease that prepares dsDNA breaks (DSB) for recombinational DNA repair. Binds to DSBs and unwinds DNA via a highly rapid and processive ATP-dependent bidirectional helicase activity. Unwinds dsDNA until it encounters a Chi (crossover hotspot instigator) sequence from the 3' direction. Cuts ssDNA a few nucleotides 3' to the Chi site. The properties and activities of the enzyme are changed at Chi. The Chi-altered holoenzyme produces a long 3'-ssDNA overhang and facilitates RecA-binding to the ssDNA for homologous DNA recombination and repair. Holoenzyme degrades any linearized DNA that is unable to undergo homologous recombination. In the holoenzyme this subunit contributes ATPase, 3'-5' helicase, exonuclease activity and loads RecA onto ssDNA.</text>
</comment>
<comment type="subunit">
    <text evidence="15">Heterotrimer of RecB, RecC and RecD. All subunits contribute to DNA-binding. Interacts with RecA.</text>
</comment>
<feature type="active site" description="For nuclease activity" evidence="15">
    <location>
        <position position="1114"/>
    </location>
</feature>
<dbReference type="InterPro" id="IPR000212">
    <property type="entry name" value="DNA_helicase_UvrD/REP"/>
</dbReference>
<dbReference type="InterPro" id="IPR011604">
    <property type="entry name" value="PDDEXK-like_dom_sf"/>
</dbReference>
<organism evidence="19 20">
    <name type="scientific">Candidatus Contendibacter odensensis</name>
    <dbReference type="NCBI Taxonomy" id="1400860"/>
    <lineage>
        <taxon>Bacteria</taxon>
        <taxon>Pseudomonadati</taxon>
        <taxon>Pseudomonadota</taxon>
        <taxon>Gammaproteobacteria</taxon>
        <taxon>Candidatus Competibacteraceae</taxon>
        <taxon>Candidatus Contendibacter</taxon>
    </lineage>
</organism>
<dbReference type="InterPro" id="IPR014017">
    <property type="entry name" value="DNA_helicase_UvrD-like_C"/>
</dbReference>
<keyword evidence="4 15" id="KW-0227">DNA damage</keyword>
<dbReference type="SUPFAM" id="SSF52980">
    <property type="entry name" value="Restriction endonuclease-like"/>
    <property type="match status" value="1"/>
</dbReference>
<dbReference type="NCBIfam" id="TIGR00609">
    <property type="entry name" value="recB"/>
    <property type="match status" value="1"/>
</dbReference>
<accession>A0A2G6PHF9</accession>
<dbReference type="InterPro" id="IPR014016">
    <property type="entry name" value="UvrD-like_ATP-bd"/>
</dbReference>
<dbReference type="PROSITE" id="PS51198">
    <property type="entry name" value="UVRD_HELICASE_ATP_BIND"/>
    <property type="match status" value="1"/>
</dbReference>
<evidence type="ECO:0000256" key="3">
    <source>
        <dbReference type="ARBA" id="ARBA00022741"/>
    </source>
</evidence>
<evidence type="ECO:0000256" key="5">
    <source>
        <dbReference type="ARBA" id="ARBA00022801"/>
    </source>
</evidence>
<evidence type="ECO:0000313" key="20">
    <source>
        <dbReference type="Proteomes" id="UP000229278"/>
    </source>
</evidence>
<dbReference type="Gene3D" id="1.10.3170.10">
    <property type="entry name" value="Recbcd, chain B, domain 2"/>
    <property type="match status" value="1"/>
</dbReference>
<dbReference type="Gene3D" id="3.90.320.10">
    <property type="match status" value="1"/>
</dbReference>
<feature type="domain" description="UvrD-like helicase C-terminal" evidence="18">
    <location>
        <begin position="476"/>
        <end position="741"/>
    </location>
</feature>
<dbReference type="InterPro" id="IPR027417">
    <property type="entry name" value="P-loop_NTPase"/>
</dbReference>
<keyword evidence="3 15" id="KW-0547">Nucleotide-binding</keyword>